<reference evidence="5 6" key="1">
    <citation type="journal article" date="2013" name="Nature">
        <title>Insights into bilaterian evolution from three spiralian genomes.</title>
        <authorList>
            <person name="Simakov O."/>
            <person name="Marletaz F."/>
            <person name="Cho S.J."/>
            <person name="Edsinger-Gonzales E."/>
            <person name="Havlak P."/>
            <person name="Hellsten U."/>
            <person name="Kuo D.H."/>
            <person name="Larsson T."/>
            <person name="Lv J."/>
            <person name="Arendt D."/>
            <person name="Savage R."/>
            <person name="Osoegawa K."/>
            <person name="de Jong P."/>
            <person name="Grimwood J."/>
            <person name="Chapman J.A."/>
            <person name="Shapiro H."/>
            <person name="Aerts A."/>
            <person name="Otillar R.P."/>
            <person name="Terry A.Y."/>
            <person name="Boore J.L."/>
            <person name="Grigoriev I.V."/>
            <person name="Lindberg D.R."/>
            <person name="Seaver E.C."/>
            <person name="Weisblat D.A."/>
            <person name="Putnam N.H."/>
            <person name="Rokhsar D.S."/>
        </authorList>
    </citation>
    <scope>NUCLEOTIDE SEQUENCE [LARGE SCALE GENOMIC DNA]</scope>
</reference>
<feature type="signal peptide" evidence="3">
    <location>
        <begin position="1"/>
        <end position="25"/>
    </location>
</feature>
<feature type="chain" id="PRO_5004719253" description="Laminin G domain-containing protein" evidence="3">
    <location>
        <begin position="26"/>
        <end position="484"/>
    </location>
</feature>
<feature type="region of interest" description="Disordered" evidence="2">
    <location>
        <begin position="378"/>
        <end position="484"/>
    </location>
</feature>
<dbReference type="InterPro" id="IPR001791">
    <property type="entry name" value="Laminin_G"/>
</dbReference>
<dbReference type="GO" id="GO:0016020">
    <property type="term" value="C:membrane"/>
    <property type="evidence" value="ECO:0007669"/>
    <property type="project" value="UniProtKB-SubCell"/>
</dbReference>
<feature type="region of interest" description="Disordered" evidence="2">
    <location>
        <begin position="212"/>
        <end position="235"/>
    </location>
</feature>
<name>V4B3F1_LOTGI</name>
<evidence type="ECO:0000256" key="3">
    <source>
        <dbReference type="SAM" id="SignalP"/>
    </source>
</evidence>
<dbReference type="GeneID" id="20248129"/>
<dbReference type="AlphaFoldDB" id="V4B3F1"/>
<evidence type="ECO:0000259" key="4">
    <source>
        <dbReference type="PROSITE" id="PS50025"/>
    </source>
</evidence>
<dbReference type="InterPro" id="IPR050372">
    <property type="entry name" value="Neurexin-related_CASP"/>
</dbReference>
<proteinExistence type="predicted"/>
<dbReference type="RefSeq" id="XP_009066664.1">
    <property type="nucleotide sequence ID" value="XM_009068416.1"/>
</dbReference>
<dbReference type="PROSITE" id="PS50025">
    <property type="entry name" value="LAM_G_DOMAIN"/>
    <property type="match status" value="1"/>
</dbReference>
<dbReference type="EMBL" id="KB203854">
    <property type="protein sequence ID" value="ESO82874.1"/>
    <property type="molecule type" value="Genomic_DNA"/>
</dbReference>
<evidence type="ECO:0000313" key="5">
    <source>
        <dbReference type="EMBL" id="ESO82874.1"/>
    </source>
</evidence>
<accession>V4B3F1</accession>
<evidence type="ECO:0000256" key="2">
    <source>
        <dbReference type="SAM" id="MobiDB-lite"/>
    </source>
</evidence>
<organism evidence="5 6">
    <name type="scientific">Lottia gigantea</name>
    <name type="common">Giant owl limpet</name>
    <dbReference type="NCBI Taxonomy" id="225164"/>
    <lineage>
        <taxon>Eukaryota</taxon>
        <taxon>Metazoa</taxon>
        <taxon>Spiralia</taxon>
        <taxon>Lophotrochozoa</taxon>
        <taxon>Mollusca</taxon>
        <taxon>Gastropoda</taxon>
        <taxon>Patellogastropoda</taxon>
        <taxon>Lottioidea</taxon>
        <taxon>Lottiidae</taxon>
        <taxon>Lottia</taxon>
    </lineage>
</organism>
<evidence type="ECO:0000256" key="1">
    <source>
        <dbReference type="PROSITE-ProRule" id="PRU00122"/>
    </source>
</evidence>
<dbReference type="KEGG" id="lgi:LOTGIDRAFT_229859"/>
<dbReference type="CTD" id="20248129"/>
<dbReference type="Proteomes" id="UP000030746">
    <property type="component" value="Unassembled WGS sequence"/>
</dbReference>
<dbReference type="PANTHER" id="PTHR15036:SF85">
    <property type="entry name" value="SP2353, ISOFORM A"/>
    <property type="match status" value="1"/>
</dbReference>
<dbReference type="InterPro" id="IPR013320">
    <property type="entry name" value="ConA-like_dom_sf"/>
</dbReference>
<feature type="compositionally biased region" description="Polar residues" evidence="2">
    <location>
        <begin position="437"/>
        <end position="453"/>
    </location>
</feature>
<feature type="compositionally biased region" description="Low complexity" evidence="2">
    <location>
        <begin position="215"/>
        <end position="231"/>
    </location>
</feature>
<dbReference type="Pfam" id="PF02210">
    <property type="entry name" value="Laminin_G_2"/>
    <property type="match status" value="1"/>
</dbReference>
<dbReference type="SMART" id="SM00282">
    <property type="entry name" value="LamG"/>
    <property type="match status" value="1"/>
</dbReference>
<gene>
    <name evidence="5" type="ORF">LOTGIDRAFT_229859</name>
</gene>
<dbReference type="CDD" id="cd00110">
    <property type="entry name" value="LamG"/>
    <property type="match status" value="1"/>
</dbReference>
<keyword evidence="6" id="KW-1185">Reference proteome</keyword>
<feature type="domain" description="Laminin G" evidence="4">
    <location>
        <begin position="45"/>
        <end position="251"/>
    </location>
</feature>
<dbReference type="SUPFAM" id="SSF49899">
    <property type="entry name" value="Concanavalin A-like lectins/glucanases"/>
    <property type="match status" value="1"/>
</dbReference>
<sequence length="484" mass="55058">MLSENNLKCVIRIFSLLFVIEVVSSRRPKLCESSDINIRGHQGVKIEPFSASRVEMSVEGPGFGAARTDEMKFQFKSNGESGILFYGSRDKNNNEMIVLRLRGGYLHYSMRCSIAHVHLRVPTDRLDDGMWHTVKFFRGGYKGYIEVDKKIYFQPYRVNCGGFNYFIFGGVRPEHSDRISVPEGKGNHFDGCVRNVDLTVSVKRHISYTMYQRGNTNPNRQNNYRRPYNPDNHQRQETNPAVKILFQILQCLHHASVISKQVSGSPTRGFISKISDLNRFVKPALKNSAISSAIETVNSVWAKNVSIALKNHYDSQLAEKISLIKARNISESNFKQFTFEAINWAKKSYRRLQKDALDQFDKIIDSFKDVGVVEDMEAESQPVSTPNRHQLPLIADVRPTPKRKRTPSPSGLSTSQEPLSISKKPHTHRRTLPLPTFTATPSIPMTTPRSNPETPKPQRTNTRRRLSLTTSPSSPACKPRRHNN</sequence>
<dbReference type="Gene3D" id="2.60.120.200">
    <property type="match status" value="1"/>
</dbReference>
<comment type="caution">
    <text evidence="1">Lacks conserved residue(s) required for the propagation of feature annotation.</text>
</comment>
<protein>
    <recommendedName>
        <fullName evidence="4">Laminin G domain-containing protein</fullName>
    </recommendedName>
</protein>
<keyword evidence="3" id="KW-0732">Signal</keyword>
<dbReference type="OrthoDB" id="6275838at2759"/>
<dbReference type="PANTHER" id="PTHR15036">
    <property type="entry name" value="PIKACHURIN-LIKE PROTEIN"/>
    <property type="match status" value="1"/>
</dbReference>
<dbReference type="HOGENOM" id="CLU_564175_0_0_1"/>
<evidence type="ECO:0000313" key="6">
    <source>
        <dbReference type="Proteomes" id="UP000030746"/>
    </source>
</evidence>